<dbReference type="Proteomes" id="UP000266677">
    <property type="component" value="Unassembled WGS sequence"/>
</dbReference>
<gene>
    <name evidence="5" type="ORF">D5S18_23910</name>
</gene>
<dbReference type="InterPro" id="IPR051687">
    <property type="entry name" value="Peroxisomal_Beta-Oxidation"/>
</dbReference>
<dbReference type="Gene3D" id="3.40.50.720">
    <property type="entry name" value="NAD(P)-binding Rossmann-like Domain"/>
    <property type="match status" value="1"/>
</dbReference>
<dbReference type="InterPro" id="IPR002347">
    <property type="entry name" value="SDR_fam"/>
</dbReference>
<proteinExistence type="inferred from homology"/>
<evidence type="ECO:0000313" key="5">
    <source>
        <dbReference type="EMBL" id="RJO72208.1"/>
    </source>
</evidence>
<feature type="domain" description="Ketoreductase" evidence="4">
    <location>
        <begin position="7"/>
        <end position="205"/>
    </location>
</feature>
<dbReference type="RefSeq" id="WP_120043310.1">
    <property type="nucleotide sequence ID" value="NZ_QZFU01000029.1"/>
</dbReference>
<dbReference type="SMART" id="SM00822">
    <property type="entry name" value="PKS_KR"/>
    <property type="match status" value="1"/>
</dbReference>
<keyword evidence="2" id="KW-0560">Oxidoreductase</keyword>
<dbReference type="InterPro" id="IPR036291">
    <property type="entry name" value="NAD(P)-bd_dom_sf"/>
</dbReference>
<evidence type="ECO:0000256" key="2">
    <source>
        <dbReference type="ARBA" id="ARBA00023002"/>
    </source>
</evidence>
<dbReference type="PROSITE" id="PS00061">
    <property type="entry name" value="ADH_SHORT"/>
    <property type="match status" value="1"/>
</dbReference>
<dbReference type="SUPFAM" id="SSF51735">
    <property type="entry name" value="NAD(P)-binding Rossmann-fold domains"/>
    <property type="match status" value="1"/>
</dbReference>
<dbReference type="PANTHER" id="PTHR45024:SF2">
    <property type="entry name" value="SCP2 DOMAIN-CONTAINING PROTEIN"/>
    <property type="match status" value="1"/>
</dbReference>
<dbReference type="GO" id="GO:0016491">
    <property type="term" value="F:oxidoreductase activity"/>
    <property type="evidence" value="ECO:0007669"/>
    <property type="project" value="UniProtKB-KW"/>
</dbReference>
<dbReference type="AlphaFoldDB" id="A0A3A4KAV4"/>
<accession>A0A3A4KAV4</accession>
<dbReference type="NCBIfam" id="NF005861">
    <property type="entry name" value="PRK07791.1"/>
    <property type="match status" value="1"/>
</dbReference>
<evidence type="ECO:0000259" key="4">
    <source>
        <dbReference type="SMART" id="SM00822"/>
    </source>
</evidence>
<dbReference type="FunFam" id="3.40.50.720:FF:000084">
    <property type="entry name" value="Short-chain dehydrogenase reductase"/>
    <property type="match status" value="1"/>
</dbReference>
<dbReference type="EMBL" id="QZFU01000029">
    <property type="protein sequence ID" value="RJO72208.1"/>
    <property type="molecule type" value="Genomic_DNA"/>
</dbReference>
<dbReference type="InterPro" id="IPR057326">
    <property type="entry name" value="KR_dom"/>
</dbReference>
<comment type="similarity">
    <text evidence="1 3">Belongs to the short-chain dehydrogenases/reductases (SDR) family.</text>
</comment>
<sequence length="292" mass="29500">MGALAGRVALITGAGRGIGREHALLFAREGAAVVVNDRGGSNAGAGSDAGPAQAVVAEIVAAGGRAVANTEDVSDWAGAKNLVEQAVSEFGRLDVVVNNAGILRDTFIAGMTEEQWDAVLGVHLKGHAAVLHHAAAYWKARSKSGDRPNAAVINTASASGTTIPNAGQANYGAAKAGIAALTLVAADELGRYGVRVNAIAPIARTRLTLATPGMGAMLAAEAESVADGGFDAFSPEHIAPLVAYLATEACPITGKVFAVQGGAISELAGWHDVKTIETEGPWGIDDIAARLP</sequence>
<comment type="caution">
    <text evidence="5">The sequence shown here is derived from an EMBL/GenBank/DDBJ whole genome shotgun (WGS) entry which is preliminary data.</text>
</comment>
<protein>
    <submittedName>
        <fullName evidence="5">SDR family NAD(P)-dependent oxidoreductase</fullName>
    </submittedName>
</protein>
<name>A0A3A4KAV4_9NOCA</name>
<dbReference type="PRINTS" id="PR00080">
    <property type="entry name" value="SDRFAMILY"/>
</dbReference>
<keyword evidence="6" id="KW-1185">Reference proteome</keyword>
<evidence type="ECO:0000256" key="1">
    <source>
        <dbReference type="ARBA" id="ARBA00006484"/>
    </source>
</evidence>
<dbReference type="PANTHER" id="PTHR45024">
    <property type="entry name" value="DEHYDROGENASES, SHORT CHAIN"/>
    <property type="match status" value="1"/>
</dbReference>
<reference evidence="5 6" key="1">
    <citation type="submission" date="2018-09" db="EMBL/GenBank/DDBJ databases">
        <title>YIM PH21274 draft genome.</title>
        <authorList>
            <person name="Miao C."/>
        </authorList>
    </citation>
    <scope>NUCLEOTIDE SEQUENCE [LARGE SCALE GENOMIC DNA]</scope>
    <source>
        <strain evidence="5 6">YIM PH 21724</strain>
    </source>
</reference>
<dbReference type="PRINTS" id="PR00081">
    <property type="entry name" value="GDHRDH"/>
</dbReference>
<organism evidence="5 6">
    <name type="scientific">Nocardia panacis</name>
    <dbReference type="NCBI Taxonomy" id="2340916"/>
    <lineage>
        <taxon>Bacteria</taxon>
        <taxon>Bacillati</taxon>
        <taxon>Actinomycetota</taxon>
        <taxon>Actinomycetes</taxon>
        <taxon>Mycobacteriales</taxon>
        <taxon>Nocardiaceae</taxon>
        <taxon>Nocardia</taxon>
    </lineage>
</organism>
<evidence type="ECO:0000313" key="6">
    <source>
        <dbReference type="Proteomes" id="UP000266677"/>
    </source>
</evidence>
<dbReference type="OrthoDB" id="9808187at2"/>
<dbReference type="InterPro" id="IPR020904">
    <property type="entry name" value="Sc_DH/Rdtase_CS"/>
</dbReference>
<evidence type="ECO:0000256" key="3">
    <source>
        <dbReference type="RuleBase" id="RU000363"/>
    </source>
</evidence>
<dbReference type="Pfam" id="PF00106">
    <property type="entry name" value="adh_short"/>
    <property type="match status" value="1"/>
</dbReference>